<keyword evidence="2" id="KW-1185">Reference proteome</keyword>
<evidence type="ECO:0000313" key="1">
    <source>
        <dbReference type="EMBL" id="CEM19029.1"/>
    </source>
</evidence>
<evidence type="ECO:0000313" key="2">
    <source>
        <dbReference type="Proteomes" id="UP000041254"/>
    </source>
</evidence>
<dbReference type="VEuPathDB" id="CryptoDB:Vbra_16293"/>
<protein>
    <submittedName>
        <fullName evidence="1">Uncharacterized protein</fullName>
    </submittedName>
</protein>
<accession>A0A0G4FVA9</accession>
<dbReference type="OMA" id="EDHRYAF"/>
<dbReference type="OrthoDB" id="406314at2759"/>
<gene>
    <name evidence="1" type="ORF">Vbra_16293</name>
</gene>
<sequence length="171" mass="20563">MAATDYQLTRLRVIYTAREKHQLNQTIDNLRRTIEWAKAEHHIDWPTPRRQARRQWRVTYIKGPFHPKSYRHWVFSDYRYSFTFFNVKDPRPVMSAVLGSMSSQTFCECQFAWHHQGDPNALSASSQLALRDREAFISREVREEHALGKLLKALDRQDLNWFHMKYKWPVL</sequence>
<dbReference type="EMBL" id="CDMY01000510">
    <property type="protein sequence ID" value="CEM19029.1"/>
    <property type="molecule type" value="Genomic_DNA"/>
</dbReference>
<organism evidence="1 2">
    <name type="scientific">Vitrella brassicaformis (strain CCMP3155)</name>
    <dbReference type="NCBI Taxonomy" id="1169540"/>
    <lineage>
        <taxon>Eukaryota</taxon>
        <taxon>Sar</taxon>
        <taxon>Alveolata</taxon>
        <taxon>Colpodellida</taxon>
        <taxon>Vitrellaceae</taxon>
        <taxon>Vitrella</taxon>
    </lineage>
</organism>
<dbReference type="InParanoid" id="A0A0G4FVA9"/>
<name>A0A0G4FVA9_VITBC</name>
<dbReference type="AlphaFoldDB" id="A0A0G4FVA9"/>
<proteinExistence type="predicted"/>
<reference evidence="1 2" key="1">
    <citation type="submission" date="2014-11" db="EMBL/GenBank/DDBJ databases">
        <authorList>
            <person name="Zhu J."/>
            <person name="Qi W."/>
            <person name="Song R."/>
        </authorList>
    </citation>
    <scope>NUCLEOTIDE SEQUENCE [LARGE SCALE GENOMIC DNA]</scope>
</reference>
<dbReference type="PhylomeDB" id="A0A0G4FVA9"/>
<dbReference type="Proteomes" id="UP000041254">
    <property type="component" value="Unassembled WGS sequence"/>
</dbReference>